<evidence type="ECO:0000256" key="1">
    <source>
        <dbReference type="SAM" id="SignalP"/>
    </source>
</evidence>
<evidence type="ECO:0000313" key="2">
    <source>
        <dbReference type="EMBL" id="CAI8015931.1"/>
    </source>
</evidence>
<protein>
    <submittedName>
        <fullName evidence="2">Uncharacterized protein</fullName>
    </submittedName>
</protein>
<feature type="signal peptide" evidence="1">
    <location>
        <begin position="1"/>
        <end position="19"/>
    </location>
</feature>
<reference evidence="2" key="1">
    <citation type="submission" date="2023-03" db="EMBL/GenBank/DDBJ databases">
        <authorList>
            <person name="Steffen K."/>
            <person name="Cardenas P."/>
        </authorList>
    </citation>
    <scope>NUCLEOTIDE SEQUENCE</scope>
</reference>
<comment type="caution">
    <text evidence="2">The sequence shown here is derived from an EMBL/GenBank/DDBJ whole genome shotgun (WGS) entry which is preliminary data.</text>
</comment>
<accession>A0AA35RSU7</accession>
<evidence type="ECO:0000313" key="3">
    <source>
        <dbReference type="Proteomes" id="UP001174909"/>
    </source>
</evidence>
<sequence length="136" mass="15294">MLLHVAMSLSCLCFSPWFQRKICGPDGGDMVSVVKSLTERYAKYLLFFIISSEMTGAQESLPHISRDNDLSANECVSFLSRHSALNKKYVTRVCESIEELLQKRVSMVFVYSHSSEHCQTILNSLESLGNLHITAS</sequence>
<dbReference type="Proteomes" id="UP001174909">
    <property type="component" value="Unassembled WGS sequence"/>
</dbReference>
<proteinExistence type="predicted"/>
<dbReference type="EMBL" id="CASHTH010001480">
    <property type="protein sequence ID" value="CAI8015931.1"/>
    <property type="molecule type" value="Genomic_DNA"/>
</dbReference>
<name>A0AA35RSU7_GEOBA</name>
<feature type="chain" id="PRO_5041428822" evidence="1">
    <location>
        <begin position="20"/>
        <end position="136"/>
    </location>
</feature>
<organism evidence="2 3">
    <name type="scientific">Geodia barretti</name>
    <name type="common">Barrett's horny sponge</name>
    <dbReference type="NCBI Taxonomy" id="519541"/>
    <lineage>
        <taxon>Eukaryota</taxon>
        <taxon>Metazoa</taxon>
        <taxon>Porifera</taxon>
        <taxon>Demospongiae</taxon>
        <taxon>Heteroscleromorpha</taxon>
        <taxon>Tetractinellida</taxon>
        <taxon>Astrophorina</taxon>
        <taxon>Geodiidae</taxon>
        <taxon>Geodia</taxon>
    </lineage>
</organism>
<gene>
    <name evidence="2" type="ORF">GBAR_LOCUS9836</name>
</gene>
<keyword evidence="1" id="KW-0732">Signal</keyword>
<dbReference type="AlphaFoldDB" id="A0AA35RSU7"/>
<keyword evidence="3" id="KW-1185">Reference proteome</keyword>